<dbReference type="EMBL" id="KN838684">
    <property type="protein sequence ID" value="KIJ97785.1"/>
    <property type="molecule type" value="Genomic_DNA"/>
</dbReference>
<accession>A0A0C9WY90</accession>
<sequence>MGMRYGISTPLHMFYNTNLHSSKYVKTALSFLIGTREIYSKTHYFNVGVINPCSIDLYNHSANLRVHWPASRW</sequence>
<organism evidence="1 2">
    <name type="scientific">Laccaria amethystina LaAM-08-1</name>
    <dbReference type="NCBI Taxonomy" id="1095629"/>
    <lineage>
        <taxon>Eukaryota</taxon>
        <taxon>Fungi</taxon>
        <taxon>Dikarya</taxon>
        <taxon>Basidiomycota</taxon>
        <taxon>Agaricomycotina</taxon>
        <taxon>Agaricomycetes</taxon>
        <taxon>Agaricomycetidae</taxon>
        <taxon>Agaricales</taxon>
        <taxon>Agaricineae</taxon>
        <taxon>Hydnangiaceae</taxon>
        <taxon>Laccaria</taxon>
    </lineage>
</organism>
<name>A0A0C9WY90_9AGAR</name>
<dbReference type="AlphaFoldDB" id="A0A0C9WY90"/>
<reference evidence="2" key="2">
    <citation type="submission" date="2015-01" db="EMBL/GenBank/DDBJ databases">
        <title>Evolutionary Origins and Diversification of the Mycorrhizal Mutualists.</title>
        <authorList>
            <consortium name="DOE Joint Genome Institute"/>
            <consortium name="Mycorrhizal Genomics Consortium"/>
            <person name="Kohler A."/>
            <person name="Kuo A."/>
            <person name="Nagy L.G."/>
            <person name="Floudas D."/>
            <person name="Copeland A."/>
            <person name="Barry K.W."/>
            <person name="Cichocki N."/>
            <person name="Veneault-Fourrey C."/>
            <person name="LaButti K."/>
            <person name="Lindquist E.A."/>
            <person name="Lipzen A."/>
            <person name="Lundell T."/>
            <person name="Morin E."/>
            <person name="Murat C."/>
            <person name="Riley R."/>
            <person name="Ohm R."/>
            <person name="Sun H."/>
            <person name="Tunlid A."/>
            <person name="Henrissat B."/>
            <person name="Grigoriev I.V."/>
            <person name="Hibbett D.S."/>
            <person name="Martin F."/>
        </authorList>
    </citation>
    <scope>NUCLEOTIDE SEQUENCE [LARGE SCALE GENOMIC DNA]</scope>
    <source>
        <strain evidence="2">LaAM-08-1</strain>
    </source>
</reference>
<dbReference type="HOGENOM" id="CLU_2705173_0_0_1"/>
<evidence type="ECO:0000313" key="1">
    <source>
        <dbReference type="EMBL" id="KIJ97785.1"/>
    </source>
</evidence>
<dbReference type="Proteomes" id="UP000054477">
    <property type="component" value="Unassembled WGS sequence"/>
</dbReference>
<reference evidence="1 2" key="1">
    <citation type="submission" date="2014-04" db="EMBL/GenBank/DDBJ databases">
        <authorList>
            <consortium name="DOE Joint Genome Institute"/>
            <person name="Kuo A."/>
            <person name="Kohler A."/>
            <person name="Nagy L.G."/>
            <person name="Floudas D."/>
            <person name="Copeland A."/>
            <person name="Barry K.W."/>
            <person name="Cichocki N."/>
            <person name="Veneault-Fourrey C."/>
            <person name="LaButti K."/>
            <person name="Lindquist E.A."/>
            <person name="Lipzen A."/>
            <person name="Lundell T."/>
            <person name="Morin E."/>
            <person name="Murat C."/>
            <person name="Sun H."/>
            <person name="Tunlid A."/>
            <person name="Henrissat B."/>
            <person name="Grigoriev I.V."/>
            <person name="Hibbett D.S."/>
            <person name="Martin F."/>
            <person name="Nordberg H.P."/>
            <person name="Cantor M.N."/>
            <person name="Hua S.X."/>
        </authorList>
    </citation>
    <scope>NUCLEOTIDE SEQUENCE [LARGE SCALE GENOMIC DNA]</scope>
    <source>
        <strain evidence="1 2">LaAM-08-1</strain>
    </source>
</reference>
<evidence type="ECO:0000313" key="2">
    <source>
        <dbReference type="Proteomes" id="UP000054477"/>
    </source>
</evidence>
<gene>
    <name evidence="1" type="ORF">K443DRAFT_228649</name>
</gene>
<keyword evidence="2" id="KW-1185">Reference proteome</keyword>
<proteinExistence type="predicted"/>
<protein>
    <submittedName>
        <fullName evidence="1">Uncharacterized protein</fullName>
    </submittedName>
</protein>